<accession>A0A482VC94</accession>
<keyword evidence="4" id="KW-1185">Reference proteome</keyword>
<dbReference type="AlphaFoldDB" id="A0A482VC94"/>
<evidence type="ECO:0000256" key="1">
    <source>
        <dbReference type="SAM" id="Coils"/>
    </source>
</evidence>
<feature type="region of interest" description="Disordered" evidence="2">
    <location>
        <begin position="1"/>
        <end position="20"/>
    </location>
</feature>
<name>A0A482VC94_ASBVE</name>
<dbReference type="OrthoDB" id="294251at2759"/>
<feature type="compositionally biased region" description="Basic and acidic residues" evidence="2">
    <location>
        <begin position="1"/>
        <end position="11"/>
    </location>
</feature>
<dbReference type="STRING" id="1661398.A0A482VC94"/>
<feature type="non-terminal residue" evidence="3">
    <location>
        <position position="344"/>
    </location>
</feature>
<comment type="caution">
    <text evidence="3">The sequence shown here is derived from an EMBL/GenBank/DDBJ whole genome shotgun (WGS) entry which is preliminary data.</text>
</comment>
<protein>
    <submittedName>
        <fullName evidence="3">TBC1 domain family member 12-like</fullName>
    </submittedName>
</protein>
<feature type="compositionally biased region" description="Low complexity" evidence="2">
    <location>
        <begin position="215"/>
        <end position="231"/>
    </location>
</feature>
<proteinExistence type="predicted"/>
<evidence type="ECO:0000313" key="4">
    <source>
        <dbReference type="Proteomes" id="UP000292052"/>
    </source>
</evidence>
<feature type="compositionally biased region" description="Polar residues" evidence="2">
    <location>
        <begin position="131"/>
        <end position="146"/>
    </location>
</feature>
<gene>
    <name evidence="3" type="ORF">BDFB_009692</name>
</gene>
<dbReference type="EMBL" id="QDEB01115470">
    <property type="protein sequence ID" value="RZB40835.1"/>
    <property type="molecule type" value="Genomic_DNA"/>
</dbReference>
<organism evidence="3 4">
    <name type="scientific">Asbolus verrucosus</name>
    <name type="common">Desert ironclad beetle</name>
    <dbReference type="NCBI Taxonomy" id="1661398"/>
    <lineage>
        <taxon>Eukaryota</taxon>
        <taxon>Metazoa</taxon>
        <taxon>Ecdysozoa</taxon>
        <taxon>Arthropoda</taxon>
        <taxon>Hexapoda</taxon>
        <taxon>Insecta</taxon>
        <taxon>Pterygota</taxon>
        <taxon>Neoptera</taxon>
        <taxon>Endopterygota</taxon>
        <taxon>Coleoptera</taxon>
        <taxon>Polyphaga</taxon>
        <taxon>Cucujiformia</taxon>
        <taxon>Tenebrionidae</taxon>
        <taxon>Pimeliinae</taxon>
        <taxon>Asbolus</taxon>
    </lineage>
</organism>
<sequence>MKTVGCERENRSSQYSNETEEVTDLLIDNKRGHDLIECNGDVANVLKSAAPMGHKGHYQRVLLKNNVTQDSRSQSLPNCLVDEKNKLKDDVDTVDSCDIHNKLLPEPGSPPQSPWFKTWPERCDKIKSNDSLDTVNTSQNTQSKSGNCDIVENGHVKNKLTLSEALQNISLAYSPVTKQLHLVEKPNLENEVESSEPSTVHNDTKKGHKRTEAGSFSSTISSVSDPSPSGSLLDADERSLIGFEDGGERKRKKSLTDFFSRPSNLPAKTQEEEHRHREEYKAMVAAAKRKEAQNTAARQKLQKLQLQQEEHQATATKHFTKHVLPNWDVMFGMYENNLEIHNNS</sequence>
<feature type="region of interest" description="Disordered" evidence="2">
    <location>
        <begin position="127"/>
        <end position="150"/>
    </location>
</feature>
<evidence type="ECO:0000313" key="3">
    <source>
        <dbReference type="EMBL" id="RZB40835.1"/>
    </source>
</evidence>
<feature type="coiled-coil region" evidence="1">
    <location>
        <begin position="287"/>
        <end position="314"/>
    </location>
</feature>
<dbReference type="Proteomes" id="UP000292052">
    <property type="component" value="Unassembled WGS sequence"/>
</dbReference>
<keyword evidence="1" id="KW-0175">Coiled coil</keyword>
<reference evidence="3 4" key="1">
    <citation type="submission" date="2017-03" db="EMBL/GenBank/DDBJ databases">
        <title>Genome of the blue death feigning beetle - Asbolus verrucosus.</title>
        <authorList>
            <person name="Rider S.D."/>
        </authorList>
    </citation>
    <scope>NUCLEOTIDE SEQUENCE [LARGE SCALE GENOMIC DNA]</scope>
    <source>
        <strain evidence="3">Butters</strain>
        <tissue evidence="3">Head and leg muscle</tissue>
    </source>
</reference>
<feature type="region of interest" description="Disordered" evidence="2">
    <location>
        <begin position="188"/>
        <end position="275"/>
    </location>
</feature>
<evidence type="ECO:0000256" key="2">
    <source>
        <dbReference type="SAM" id="MobiDB-lite"/>
    </source>
</evidence>